<reference evidence="2 3" key="1">
    <citation type="submission" date="2021-07" db="EMBL/GenBank/DDBJ databases">
        <title>The draft genome sequence of Sphingomicrobium sp. B8.</title>
        <authorList>
            <person name="Mu L."/>
        </authorList>
    </citation>
    <scope>NUCLEOTIDE SEQUENCE [LARGE SCALE GENOMIC DNA]</scope>
    <source>
        <strain evidence="2 3">B8</strain>
    </source>
</reference>
<keyword evidence="3" id="KW-1185">Reference proteome</keyword>
<dbReference type="Pfam" id="PF13545">
    <property type="entry name" value="HTH_Crp_2"/>
    <property type="match status" value="1"/>
</dbReference>
<dbReference type="PROSITE" id="PS51063">
    <property type="entry name" value="HTH_CRP_2"/>
    <property type="match status" value="1"/>
</dbReference>
<protein>
    <submittedName>
        <fullName evidence="2">Crp/Fnr family transcriptional regulator</fullName>
    </submittedName>
</protein>
<dbReference type="Proteomes" id="UP000698028">
    <property type="component" value="Unassembled WGS sequence"/>
</dbReference>
<dbReference type="InterPro" id="IPR012318">
    <property type="entry name" value="HTH_CRP"/>
</dbReference>
<dbReference type="EMBL" id="JAHVAH010000001">
    <property type="protein sequence ID" value="MBW0145798.1"/>
    <property type="molecule type" value="Genomic_DNA"/>
</dbReference>
<dbReference type="RefSeq" id="WP_218633679.1">
    <property type="nucleotide sequence ID" value="NZ_JAHVAH010000001.1"/>
</dbReference>
<evidence type="ECO:0000313" key="3">
    <source>
        <dbReference type="Proteomes" id="UP000698028"/>
    </source>
</evidence>
<dbReference type="SMART" id="SM00419">
    <property type="entry name" value="HTH_CRP"/>
    <property type="match status" value="1"/>
</dbReference>
<gene>
    <name evidence="2" type="ORF">KTQ36_10900</name>
</gene>
<accession>A0ABS6V8A0</accession>
<evidence type="ECO:0000259" key="1">
    <source>
        <dbReference type="PROSITE" id="PS51063"/>
    </source>
</evidence>
<evidence type="ECO:0000313" key="2">
    <source>
        <dbReference type="EMBL" id="MBW0145798.1"/>
    </source>
</evidence>
<feature type="domain" description="HTH crp-type" evidence="1">
    <location>
        <begin position="113"/>
        <end position="179"/>
    </location>
</feature>
<organism evidence="2 3">
    <name type="scientific">Sphingomicrobium clamense</name>
    <dbReference type="NCBI Taxonomy" id="2851013"/>
    <lineage>
        <taxon>Bacteria</taxon>
        <taxon>Pseudomonadati</taxon>
        <taxon>Pseudomonadota</taxon>
        <taxon>Alphaproteobacteria</taxon>
        <taxon>Sphingomonadales</taxon>
        <taxon>Sphingomonadaceae</taxon>
        <taxon>Sphingomicrobium</taxon>
    </lineage>
</organism>
<name>A0ABS6V8A0_9SPHN</name>
<sequence length="226" mass="24399">MGEYLPADDLKGNFVFAIEEGVVSHAIRSPSGNLVDMGIGGPESIFPFAGLLGVSACSGAAMAQVDKVRARRIAIDDFRGVIGDCEECRSILNHWMYASMMQVYSTVVAAREADIVGQVARWLLMCHDRTVGDELQITHELLAQLCNAYRPTVTNALAKLRAKGAITCGRGRITILSRQALAAEAGPHYGQFEAYYRETIGPFGKAAPTPAHNDRLVAFSDLRALG</sequence>
<proteinExistence type="predicted"/>
<comment type="caution">
    <text evidence="2">The sequence shown here is derived from an EMBL/GenBank/DDBJ whole genome shotgun (WGS) entry which is preliminary data.</text>
</comment>